<name>B0DMB4_LACBS</name>
<dbReference type="InParanoid" id="B0DMB4"/>
<sequence>MFSHWFRNPSIRLFLHLGEGGNYETDHCDQPICLGIDDPRQVTYAWSCPRSLGLILFYMNRYLPFIDQSLVLYSKISISCIIFSDIIAVKFAAIPPKVHPSDRTRLYPY</sequence>
<gene>
    <name evidence="1" type="ORF">LACBIDRAFT_304780</name>
</gene>
<dbReference type="OrthoDB" id="3341843at2759"/>
<protein>
    <submittedName>
        <fullName evidence="1">Predicted protein</fullName>
    </submittedName>
</protein>
<dbReference type="EMBL" id="DS547119">
    <property type="protein sequence ID" value="EDR04251.1"/>
    <property type="molecule type" value="Genomic_DNA"/>
</dbReference>
<reference evidence="1 2" key="1">
    <citation type="journal article" date="2008" name="Nature">
        <title>The genome of Laccaria bicolor provides insights into mycorrhizal symbiosis.</title>
        <authorList>
            <person name="Martin F."/>
            <person name="Aerts A."/>
            <person name="Ahren D."/>
            <person name="Brun A."/>
            <person name="Danchin E.G.J."/>
            <person name="Duchaussoy F."/>
            <person name="Gibon J."/>
            <person name="Kohler A."/>
            <person name="Lindquist E."/>
            <person name="Pereda V."/>
            <person name="Salamov A."/>
            <person name="Shapiro H.J."/>
            <person name="Wuyts J."/>
            <person name="Blaudez D."/>
            <person name="Buee M."/>
            <person name="Brokstein P."/>
            <person name="Canbaeck B."/>
            <person name="Cohen D."/>
            <person name="Courty P.E."/>
            <person name="Coutinho P.M."/>
            <person name="Delaruelle C."/>
            <person name="Detter J.C."/>
            <person name="Deveau A."/>
            <person name="DiFazio S."/>
            <person name="Duplessis S."/>
            <person name="Fraissinet-Tachet L."/>
            <person name="Lucic E."/>
            <person name="Frey-Klett P."/>
            <person name="Fourrey C."/>
            <person name="Feussner I."/>
            <person name="Gay G."/>
            <person name="Grimwood J."/>
            <person name="Hoegger P.J."/>
            <person name="Jain P."/>
            <person name="Kilaru S."/>
            <person name="Labbe J."/>
            <person name="Lin Y.C."/>
            <person name="Legue V."/>
            <person name="Le Tacon F."/>
            <person name="Marmeisse R."/>
            <person name="Melayah D."/>
            <person name="Montanini B."/>
            <person name="Muratet M."/>
            <person name="Nehls U."/>
            <person name="Niculita-Hirzel H."/>
            <person name="Oudot-Le Secq M.P."/>
            <person name="Peter M."/>
            <person name="Quesneville H."/>
            <person name="Rajashekar B."/>
            <person name="Reich M."/>
            <person name="Rouhier N."/>
            <person name="Schmutz J."/>
            <person name="Yin T."/>
            <person name="Chalot M."/>
            <person name="Henrissat B."/>
            <person name="Kuees U."/>
            <person name="Lucas S."/>
            <person name="Van de Peer Y."/>
            <person name="Podila G.K."/>
            <person name="Polle A."/>
            <person name="Pukkila P.J."/>
            <person name="Richardson P.M."/>
            <person name="Rouze P."/>
            <person name="Sanders I.R."/>
            <person name="Stajich J.E."/>
            <person name="Tunlid A."/>
            <person name="Tuskan G."/>
            <person name="Grigoriev I.V."/>
        </authorList>
    </citation>
    <scope>NUCLEOTIDE SEQUENCE [LARGE SCALE GENOMIC DNA]</scope>
    <source>
        <strain evidence="2">S238N-H82 / ATCC MYA-4686</strain>
    </source>
</reference>
<dbReference type="RefSeq" id="XP_001885142.1">
    <property type="nucleotide sequence ID" value="XM_001885107.1"/>
</dbReference>
<dbReference type="GeneID" id="6080754"/>
<proteinExistence type="predicted"/>
<dbReference type="KEGG" id="lbc:LACBIDRAFT_304780"/>
<organism evidence="2">
    <name type="scientific">Laccaria bicolor (strain S238N-H82 / ATCC MYA-4686)</name>
    <name type="common">Bicoloured deceiver</name>
    <name type="synonym">Laccaria laccata var. bicolor</name>
    <dbReference type="NCBI Taxonomy" id="486041"/>
    <lineage>
        <taxon>Eukaryota</taxon>
        <taxon>Fungi</taxon>
        <taxon>Dikarya</taxon>
        <taxon>Basidiomycota</taxon>
        <taxon>Agaricomycotina</taxon>
        <taxon>Agaricomycetes</taxon>
        <taxon>Agaricomycetidae</taxon>
        <taxon>Agaricales</taxon>
        <taxon>Agaricineae</taxon>
        <taxon>Hydnangiaceae</taxon>
        <taxon>Laccaria</taxon>
    </lineage>
</organism>
<dbReference type="Proteomes" id="UP000001194">
    <property type="component" value="Unassembled WGS sequence"/>
</dbReference>
<dbReference type="AlphaFoldDB" id="B0DMB4"/>
<keyword evidence="2" id="KW-1185">Reference proteome</keyword>
<dbReference type="HOGENOM" id="CLU_2184429_0_0_1"/>
<evidence type="ECO:0000313" key="2">
    <source>
        <dbReference type="Proteomes" id="UP000001194"/>
    </source>
</evidence>
<accession>B0DMB4</accession>
<evidence type="ECO:0000313" key="1">
    <source>
        <dbReference type="EMBL" id="EDR04251.1"/>
    </source>
</evidence>